<dbReference type="OrthoDB" id="517841at2"/>
<name>K9VUW6_9CYAN</name>
<evidence type="ECO:0008006" key="3">
    <source>
        <dbReference type="Google" id="ProtNLM"/>
    </source>
</evidence>
<evidence type="ECO:0000313" key="1">
    <source>
        <dbReference type="EMBL" id="AFZ11354.1"/>
    </source>
</evidence>
<gene>
    <name evidence="1" type="ORF">Cri9333_0379</name>
</gene>
<accession>K9VUW6</accession>
<sequence length="108" mass="12164">MSKRRLPTSKTKKVIHVNQYEIRANGKDGGNRPVLTVKQGKLNIYGHEAFICDSYGNQIAKVIYRPDKPLSCGAKCWVETYADVEVVTLDGEDKPQEIAKPTNQLKLF</sequence>
<keyword evidence="2" id="KW-1185">Reference proteome</keyword>
<organism evidence="1 2">
    <name type="scientific">Crinalium epipsammum PCC 9333</name>
    <dbReference type="NCBI Taxonomy" id="1173022"/>
    <lineage>
        <taxon>Bacteria</taxon>
        <taxon>Bacillati</taxon>
        <taxon>Cyanobacteriota</taxon>
        <taxon>Cyanophyceae</taxon>
        <taxon>Gomontiellales</taxon>
        <taxon>Gomontiellaceae</taxon>
        <taxon>Crinalium</taxon>
    </lineage>
</organism>
<dbReference type="HOGENOM" id="CLU_2192621_0_0_3"/>
<dbReference type="AlphaFoldDB" id="K9VUW6"/>
<dbReference type="KEGG" id="cep:Cri9333_0379"/>
<reference evidence="1 2" key="1">
    <citation type="submission" date="2012-06" db="EMBL/GenBank/DDBJ databases">
        <title>Finished chromosome of genome of Crinalium epipsammum PCC 9333.</title>
        <authorList>
            <consortium name="US DOE Joint Genome Institute"/>
            <person name="Gugger M."/>
            <person name="Coursin T."/>
            <person name="Rippka R."/>
            <person name="Tandeau De Marsac N."/>
            <person name="Huntemann M."/>
            <person name="Wei C.-L."/>
            <person name="Han J."/>
            <person name="Detter J.C."/>
            <person name="Han C."/>
            <person name="Tapia R."/>
            <person name="Davenport K."/>
            <person name="Daligault H."/>
            <person name="Erkkila T."/>
            <person name="Gu W."/>
            <person name="Munk A.C.C."/>
            <person name="Teshima H."/>
            <person name="Xu Y."/>
            <person name="Chain P."/>
            <person name="Chen A."/>
            <person name="Krypides N."/>
            <person name="Mavromatis K."/>
            <person name="Markowitz V."/>
            <person name="Szeto E."/>
            <person name="Ivanova N."/>
            <person name="Mikhailova N."/>
            <person name="Ovchinnikova G."/>
            <person name="Pagani I."/>
            <person name="Pati A."/>
            <person name="Goodwin L."/>
            <person name="Peters L."/>
            <person name="Pitluck S."/>
            <person name="Woyke T."/>
            <person name="Kerfeld C."/>
        </authorList>
    </citation>
    <scope>NUCLEOTIDE SEQUENCE [LARGE SCALE GENOMIC DNA]</scope>
    <source>
        <strain evidence="1 2">PCC 9333</strain>
    </source>
</reference>
<protein>
    <recommendedName>
        <fullName evidence="3">Transposase</fullName>
    </recommendedName>
</protein>
<dbReference type="RefSeq" id="WP_015201495.1">
    <property type="nucleotide sequence ID" value="NC_019753.1"/>
</dbReference>
<evidence type="ECO:0000313" key="2">
    <source>
        <dbReference type="Proteomes" id="UP000010472"/>
    </source>
</evidence>
<dbReference type="Proteomes" id="UP000010472">
    <property type="component" value="Chromosome"/>
</dbReference>
<proteinExistence type="predicted"/>
<dbReference type="EMBL" id="CP003620">
    <property type="protein sequence ID" value="AFZ11354.1"/>
    <property type="molecule type" value="Genomic_DNA"/>
</dbReference>